<evidence type="ECO:0000256" key="4">
    <source>
        <dbReference type="ARBA" id="ARBA00022723"/>
    </source>
</evidence>
<keyword evidence="5 8" id="KW-0408">Iron</keyword>
<dbReference type="FunFam" id="3.30.420.40:FF:000040">
    <property type="entry name" value="tRNA N6-adenosine threonylcarbamoyltransferase"/>
    <property type="match status" value="1"/>
</dbReference>
<dbReference type="EC" id="2.3.1.234" evidence="8"/>
<comment type="similarity">
    <text evidence="8">Belongs to the KAE1 / TsaD family.</text>
</comment>
<dbReference type="InterPro" id="IPR017861">
    <property type="entry name" value="KAE1/TsaD"/>
</dbReference>
<comment type="caution">
    <text evidence="10">The sequence shown here is derived from an EMBL/GenBank/DDBJ whole genome shotgun (WGS) entry which is preliminary data.</text>
</comment>
<keyword evidence="6 8" id="KW-0012">Acyltransferase</keyword>
<feature type="binding site" evidence="8">
    <location>
        <position position="117"/>
    </location>
    <ligand>
        <name>Fe cation</name>
        <dbReference type="ChEBI" id="CHEBI:24875"/>
    </ligand>
</feature>
<comment type="catalytic activity">
    <reaction evidence="7 8">
        <text>L-threonylcarbamoyladenylate + adenosine(37) in tRNA = N(6)-L-threonylcarbamoyladenosine(37) in tRNA + AMP + H(+)</text>
        <dbReference type="Rhea" id="RHEA:37059"/>
        <dbReference type="Rhea" id="RHEA-COMP:10162"/>
        <dbReference type="Rhea" id="RHEA-COMP:10163"/>
        <dbReference type="ChEBI" id="CHEBI:15378"/>
        <dbReference type="ChEBI" id="CHEBI:73682"/>
        <dbReference type="ChEBI" id="CHEBI:74411"/>
        <dbReference type="ChEBI" id="CHEBI:74418"/>
        <dbReference type="ChEBI" id="CHEBI:456215"/>
        <dbReference type="EC" id="2.3.1.234"/>
    </reaction>
</comment>
<comment type="function">
    <text evidence="8">Required for the formation of a threonylcarbamoyl group on adenosine at position 37 (t(6)A37) in tRNAs that read codons beginning with adenine. Is involved in the transfer of the threonylcarbamoyl moiety of threonylcarbamoyl-AMP (TC-AMP) to the N6 group of A37, together with TsaE and TsaB. TsaD likely plays a direct catalytic role in this reaction.</text>
</comment>
<dbReference type="HAMAP" id="MF_01445">
    <property type="entry name" value="TsaD"/>
    <property type="match status" value="1"/>
</dbReference>
<keyword evidence="1 8" id="KW-0963">Cytoplasm</keyword>
<feature type="binding site" evidence="8">
    <location>
        <begin position="142"/>
        <end position="146"/>
    </location>
    <ligand>
        <name>substrate</name>
    </ligand>
</feature>
<evidence type="ECO:0000256" key="8">
    <source>
        <dbReference type="HAMAP-Rule" id="MF_01445"/>
    </source>
</evidence>
<dbReference type="GO" id="GO:0061711">
    <property type="term" value="F:tRNA N(6)-L-threonylcarbamoyladenine synthase activity"/>
    <property type="evidence" value="ECO:0007669"/>
    <property type="project" value="UniProtKB-EC"/>
</dbReference>
<dbReference type="Proteomes" id="UP000075391">
    <property type="component" value="Unassembled WGS sequence"/>
</dbReference>
<feature type="binding site" evidence="8">
    <location>
        <position position="282"/>
    </location>
    <ligand>
        <name>substrate</name>
    </ligand>
</feature>
<dbReference type="NCBIfam" id="TIGR00329">
    <property type="entry name" value="gcp_kae1"/>
    <property type="match status" value="1"/>
</dbReference>
<protein>
    <recommendedName>
        <fullName evidence="8">tRNA N6-adenosine threonylcarbamoyltransferase</fullName>
        <ecNumber evidence="8">2.3.1.234</ecNumber>
    </recommendedName>
    <alternativeName>
        <fullName evidence="8">N6-L-threonylcarbamoyladenine synthase</fullName>
        <shortName evidence="8">t(6)A synthase</shortName>
    </alternativeName>
    <alternativeName>
        <fullName evidence="8">t(6)A37 threonylcarbamoyladenosine biosynthesis protein TsaD</fullName>
    </alternativeName>
    <alternativeName>
        <fullName evidence="8">tRNA threonylcarbamoyladenosine biosynthesis protein TsaD</fullName>
    </alternativeName>
</protein>
<evidence type="ECO:0000256" key="6">
    <source>
        <dbReference type="ARBA" id="ARBA00023315"/>
    </source>
</evidence>
<evidence type="ECO:0000256" key="1">
    <source>
        <dbReference type="ARBA" id="ARBA00022490"/>
    </source>
</evidence>
<dbReference type="PANTHER" id="PTHR11735">
    <property type="entry name" value="TRNA N6-ADENOSINE THREONYLCARBAMOYLTRANSFERASE"/>
    <property type="match status" value="1"/>
</dbReference>
<feature type="binding site" evidence="8">
    <location>
        <position position="188"/>
    </location>
    <ligand>
        <name>substrate</name>
    </ligand>
</feature>
<dbReference type="AlphaFoldDB" id="A0A150WIH4"/>
<name>A0A150WIH4_BDEBC</name>
<evidence type="ECO:0000313" key="11">
    <source>
        <dbReference type="Proteomes" id="UP000075391"/>
    </source>
</evidence>
<dbReference type="Pfam" id="PF00814">
    <property type="entry name" value="TsaD"/>
    <property type="match status" value="1"/>
</dbReference>
<comment type="subcellular location">
    <subcellularLocation>
        <location evidence="8">Cytoplasm</location>
    </subcellularLocation>
</comment>
<feature type="binding site" evidence="8">
    <location>
        <position position="175"/>
    </location>
    <ligand>
        <name>substrate</name>
    </ligand>
</feature>
<dbReference type="PANTHER" id="PTHR11735:SF6">
    <property type="entry name" value="TRNA N6-ADENOSINE THREONYLCARBAMOYLTRANSFERASE, MITOCHONDRIAL"/>
    <property type="match status" value="1"/>
</dbReference>
<organism evidence="10 11">
    <name type="scientific">Bdellovibrio bacteriovorus</name>
    <dbReference type="NCBI Taxonomy" id="959"/>
    <lineage>
        <taxon>Bacteria</taxon>
        <taxon>Pseudomonadati</taxon>
        <taxon>Bdellovibrionota</taxon>
        <taxon>Bdellovibrionia</taxon>
        <taxon>Bdellovibrionales</taxon>
        <taxon>Pseudobdellovibrionaceae</taxon>
        <taxon>Bdellovibrio</taxon>
    </lineage>
</organism>
<dbReference type="InterPro" id="IPR022450">
    <property type="entry name" value="TsaD"/>
</dbReference>
<evidence type="ECO:0000256" key="2">
    <source>
        <dbReference type="ARBA" id="ARBA00022679"/>
    </source>
</evidence>
<evidence type="ECO:0000256" key="3">
    <source>
        <dbReference type="ARBA" id="ARBA00022694"/>
    </source>
</evidence>
<feature type="binding site" evidence="8">
    <location>
        <position position="113"/>
    </location>
    <ligand>
        <name>Fe cation</name>
        <dbReference type="ChEBI" id="CHEBI:24875"/>
    </ligand>
</feature>
<dbReference type="GO" id="GO:0002949">
    <property type="term" value="P:tRNA threonylcarbamoyladenosine modification"/>
    <property type="evidence" value="ECO:0007669"/>
    <property type="project" value="UniProtKB-UniRule"/>
</dbReference>
<evidence type="ECO:0000256" key="5">
    <source>
        <dbReference type="ARBA" id="ARBA00023004"/>
    </source>
</evidence>
<dbReference type="CDD" id="cd24133">
    <property type="entry name" value="ASKHA_NBD_TsaD_bac"/>
    <property type="match status" value="1"/>
</dbReference>
<dbReference type="InterPro" id="IPR043129">
    <property type="entry name" value="ATPase_NBD"/>
</dbReference>
<keyword evidence="3 8" id="KW-0819">tRNA processing</keyword>
<proteinExistence type="inferred from homology"/>
<keyword evidence="2 8" id="KW-0808">Transferase</keyword>
<dbReference type="NCBIfam" id="TIGR03723">
    <property type="entry name" value="T6A_TsaD_YgjD"/>
    <property type="match status" value="1"/>
</dbReference>
<dbReference type="FunFam" id="3.30.420.40:FF:000012">
    <property type="entry name" value="tRNA N6-adenosine threonylcarbamoyltransferase"/>
    <property type="match status" value="1"/>
</dbReference>
<feature type="binding site" evidence="8">
    <location>
        <position position="310"/>
    </location>
    <ligand>
        <name>Fe cation</name>
        <dbReference type="ChEBI" id="CHEBI:24875"/>
    </ligand>
</feature>
<evidence type="ECO:0000256" key="7">
    <source>
        <dbReference type="ARBA" id="ARBA00048117"/>
    </source>
</evidence>
<accession>A0A150WIH4</accession>
<dbReference type="EMBL" id="LUKF01000014">
    <property type="protein sequence ID" value="KYG63347.1"/>
    <property type="molecule type" value="Genomic_DNA"/>
</dbReference>
<dbReference type="InterPro" id="IPR000905">
    <property type="entry name" value="Gcp-like_dom"/>
</dbReference>
<evidence type="ECO:0000313" key="10">
    <source>
        <dbReference type="EMBL" id="KYG63347.1"/>
    </source>
</evidence>
<evidence type="ECO:0000259" key="9">
    <source>
        <dbReference type="Pfam" id="PF00814"/>
    </source>
</evidence>
<keyword evidence="4 8" id="KW-0479">Metal-binding</keyword>
<feature type="binding site" evidence="8">
    <location>
        <position position="192"/>
    </location>
    <ligand>
        <name>substrate</name>
    </ligand>
</feature>
<dbReference type="PRINTS" id="PR00789">
    <property type="entry name" value="OSIALOPTASE"/>
</dbReference>
<comment type="cofactor">
    <cofactor evidence="8">
        <name>Fe(2+)</name>
        <dbReference type="ChEBI" id="CHEBI:29033"/>
    </cofactor>
    <text evidence="8">Binds 1 Fe(2+) ion per subunit.</text>
</comment>
<sequence length="345" mass="37188">MIERVLAIETSCDDTSVAIVDRSGWVHSVVAASQDLEHEIYGGIVPEIAARNHSIALIPLIEEAFKKAGMTWKDVEGIAVTNRPGLIGALIVGLVTAKSLSQAKGLPFLGVNHLEGHLLAPFLRDSQYAPPEDFGYPYVGLAISGGHTSLYQIKGLGDYKVLGATKDDAAGECFDKFAKMAGLGFPGGVRIDQMAKTGNPHAFEFPRSMIHDETFDMSFSGLKSSGQRMLEQLGPELVQEQLPDLCASFQEAIVDVLIAKLDRAAKVFRSKRVILTGGVSANSRLRARAEEWAAKKGLTLVVPPIRYCTDNAAMIGYAGVLRMNAGEFSNIDLGPSPQVLTTDFR</sequence>
<reference evidence="10 11" key="1">
    <citation type="submission" date="2016-03" db="EMBL/GenBank/DDBJ databases">
        <authorList>
            <person name="Ploux O."/>
        </authorList>
    </citation>
    <scope>NUCLEOTIDE SEQUENCE [LARGE SCALE GENOMIC DNA]</scope>
    <source>
        <strain evidence="10 11">BER2</strain>
    </source>
</reference>
<dbReference type="OrthoDB" id="5288788at2"/>
<dbReference type="GO" id="GO:0005737">
    <property type="term" value="C:cytoplasm"/>
    <property type="evidence" value="ECO:0007669"/>
    <property type="project" value="UniProtKB-SubCell"/>
</dbReference>
<feature type="domain" description="Gcp-like" evidence="9">
    <location>
        <begin position="30"/>
        <end position="317"/>
    </location>
</feature>
<dbReference type="SUPFAM" id="SSF53067">
    <property type="entry name" value="Actin-like ATPase domain"/>
    <property type="match status" value="1"/>
</dbReference>
<dbReference type="GO" id="GO:0005506">
    <property type="term" value="F:iron ion binding"/>
    <property type="evidence" value="ECO:0007669"/>
    <property type="project" value="UniProtKB-UniRule"/>
</dbReference>
<gene>
    <name evidence="8" type="primary">tsaD</name>
    <name evidence="10" type="ORF">AZI85_04755</name>
</gene>
<dbReference type="Gene3D" id="3.30.420.40">
    <property type="match status" value="2"/>
</dbReference>